<evidence type="ECO:0000313" key="2">
    <source>
        <dbReference type="EMBL" id="UUS29467.1"/>
    </source>
</evidence>
<protein>
    <recommendedName>
        <fullName evidence="4">Transposase</fullName>
    </recommendedName>
</protein>
<dbReference type="EMBL" id="CP102332">
    <property type="protein sequence ID" value="UUS29467.1"/>
    <property type="molecule type" value="Genomic_DNA"/>
</dbReference>
<keyword evidence="3" id="KW-1185">Reference proteome</keyword>
<feature type="region of interest" description="Disordered" evidence="1">
    <location>
        <begin position="42"/>
        <end position="106"/>
    </location>
</feature>
<evidence type="ECO:0000256" key="1">
    <source>
        <dbReference type="SAM" id="MobiDB-lite"/>
    </source>
</evidence>
<reference evidence="2" key="1">
    <citation type="submission" date="2022-08" db="EMBL/GenBank/DDBJ databases">
        <title>Streptomyces changanensis sp. nov., an actinomycete isolated from soil.</title>
        <authorList>
            <person name="Wu H."/>
            <person name="Han L."/>
        </authorList>
    </citation>
    <scope>NUCLEOTIDE SEQUENCE</scope>
    <source>
        <strain evidence="2">HL-66</strain>
    </source>
</reference>
<name>A0ABY5N0N9_9ACTN</name>
<proteinExistence type="predicted"/>
<evidence type="ECO:0000313" key="3">
    <source>
        <dbReference type="Proteomes" id="UP001060150"/>
    </source>
</evidence>
<dbReference type="RefSeq" id="WP_157901769.1">
    <property type="nucleotide sequence ID" value="NZ_CP102332.1"/>
</dbReference>
<dbReference type="Proteomes" id="UP001060150">
    <property type="component" value="Chromosome"/>
</dbReference>
<accession>A0ABY5N0N9</accession>
<sequence>MTSSAVARLRAAERKLSEAPPARLDGQTAIRMVWRQDALWDDGAAAGVPSPPQAAAEPRRQPKARPARRRRRRHTFDHPARPVTRPRGDYTTGRRLTTVPLVGGHL</sequence>
<gene>
    <name evidence="2" type="ORF">NRO40_00525</name>
</gene>
<feature type="region of interest" description="Disordered" evidence="1">
    <location>
        <begin position="1"/>
        <end position="20"/>
    </location>
</feature>
<feature type="compositionally biased region" description="Basic residues" evidence="1">
    <location>
        <begin position="61"/>
        <end position="75"/>
    </location>
</feature>
<evidence type="ECO:0008006" key="4">
    <source>
        <dbReference type="Google" id="ProtNLM"/>
    </source>
</evidence>
<organism evidence="2 3">
    <name type="scientific">Streptomyces changanensis</name>
    <dbReference type="NCBI Taxonomy" id="2964669"/>
    <lineage>
        <taxon>Bacteria</taxon>
        <taxon>Bacillati</taxon>
        <taxon>Actinomycetota</taxon>
        <taxon>Actinomycetes</taxon>
        <taxon>Kitasatosporales</taxon>
        <taxon>Streptomycetaceae</taxon>
        <taxon>Streptomyces</taxon>
    </lineage>
</organism>